<keyword evidence="7 11" id="KW-0804">Transcription</keyword>
<dbReference type="SUPFAM" id="SSF63562">
    <property type="entry name" value="RPB6/omega subunit-like"/>
    <property type="match status" value="1"/>
</dbReference>
<dbReference type="NCBIfam" id="TIGR00690">
    <property type="entry name" value="rpoZ"/>
    <property type="match status" value="1"/>
</dbReference>
<keyword evidence="4 11" id="KW-0240">DNA-directed RNA polymerase</keyword>
<evidence type="ECO:0000256" key="6">
    <source>
        <dbReference type="ARBA" id="ARBA00022695"/>
    </source>
</evidence>
<dbReference type="AlphaFoldDB" id="A0A829Y643"/>
<dbReference type="PANTHER" id="PTHR34476:SF1">
    <property type="entry name" value="DNA-DIRECTED RNA POLYMERASE SUBUNIT OMEGA"/>
    <property type="match status" value="1"/>
</dbReference>
<organism evidence="13 14">
    <name type="scientific">Steroidobacter agaridevorans</name>
    <dbReference type="NCBI Taxonomy" id="2695856"/>
    <lineage>
        <taxon>Bacteria</taxon>
        <taxon>Pseudomonadati</taxon>
        <taxon>Pseudomonadota</taxon>
        <taxon>Gammaproteobacteria</taxon>
        <taxon>Steroidobacterales</taxon>
        <taxon>Steroidobacteraceae</taxon>
        <taxon>Steroidobacter</taxon>
    </lineage>
</organism>
<dbReference type="SMART" id="SM01409">
    <property type="entry name" value="RNA_pol_Rpb6"/>
    <property type="match status" value="1"/>
</dbReference>
<dbReference type="InterPro" id="IPR003716">
    <property type="entry name" value="DNA-dir_RNA_pol_omega"/>
</dbReference>
<evidence type="ECO:0000256" key="7">
    <source>
        <dbReference type="ARBA" id="ARBA00023163"/>
    </source>
</evidence>
<reference evidence="14" key="1">
    <citation type="submission" date="2020-01" db="EMBL/GenBank/DDBJ databases">
        <title>'Steroidobacter agaridevorans' sp. nov., agar-degrading bacteria isolated from rhizosphere soils.</title>
        <authorList>
            <person name="Ikenaga M."/>
            <person name="Kataoka M."/>
            <person name="Murouchi A."/>
            <person name="Katsuragi S."/>
            <person name="Sakai M."/>
        </authorList>
    </citation>
    <scope>NUCLEOTIDE SEQUENCE [LARGE SCALE GENOMIC DNA]</scope>
    <source>
        <strain evidence="14">YU21-B</strain>
    </source>
</reference>
<dbReference type="GO" id="GO:0003899">
    <property type="term" value="F:DNA-directed RNA polymerase activity"/>
    <property type="evidence" value="ECO:0007669"/>
    <property type="project" value="UniProtKB-UniRule"/>
</dbReference>
<feature type="region of interest" description="Disordered" evidence="12">
    <location>
        <begin position="66"/>
        <end position="96"/>
    </location>
</feature>
<evidence type="ECO:0000313" key="13">
    <source>
        <dbReference type="EMBL" id="GFE78398.1"/>
    </source>
</evidence>
<evidence type="ECO:0000256" key="4">
    <source>
        <dbReference type="ARBA" id="ARBA00022478"/>
    </source>
</evidence>
<evidence type="ECO:0000256" key="8">
    <source>
        <dbReference type="ARBA" id="ARBA00029924"/>
    </source>
</evidence>
<dbReference type="RefSeq" id="WP_129641457.1">
    <property type="nucleotide sequence ID" value="NZ_BLJN01000001.1"/>
</dbReference>
<comment type="subunit">
    <text evidence="11">The RNAP catalytic core consists of 2 alpha, 1 beta, 1 beta' and 1 omega subunit. When a sigma factor is associated with the core the holoenzyme is formed, which can initiate transcription.</text>
</comment>
<dbReference type="EMBL" id="BLJN01000001">
    <property type="protein sequence ID" value="GFE78398.1"/>
    <property type="molecule type" value="Genomic_DNA"/>
</dbReference>
<accession>A0A829Y643</accession>
<evidence type="ECO:0000256" key="10">
    <source>
        <dbReference type="ARBA" id="ARBA00048552"/>
    </source>
</evidence>
<dbReference type="HAMAP" id="MF_00366">
    <property type="entry name" value="RNApol_bact_RpoZ"/>
    <property type="match status" value="1"/>
</dbReference>
<evidence type="ECO:0000256" key="3">
    <source>
        <dbReference type="ARBA" id="ARBA00013725"/>
    </source>
</evidence>
<protein>
    <recommendedName>
        <fullName evidence="3 11">DNA-directed RNA polymerase subunit omega</fullName>
        <shortName evidence="11">RNAP omega subunit</shortName>
        <ecNumber evidence="2 11">2.7.7.6</ecNumber>
    </recommendedName>
    <alternativeName>
        <fullName evidence="9 11">RNA polymerase omega subunit</fullName>
    </alternativeName>
    <alternativeName>
        <fullName evidence="8 11">Transcriptase subunit omega</fullName>
    </alternativeName>
</protein>
<evidence type="ECO:0000256" key="5">
    <source>
        <dbReference type="ARBA" id="ARBA00022679"/>
    </source>
</evidence>
<keyword evidence="5 11" id="KW-0808">Transferase</keyword>
<keyword evidence="14" id="KW-1185">Reference proteome</keyword>
<keyword evidence="6 11" id="KW-0548">Nucleotidyltransferase</keyword>
<gene>
    <name evidence="11" type="primary">rpoZ</name>
    <name evidence="13" type="ORF">GCM10011487_03980</name>
</gene>
<dbReference type="InterPro" id="IPR036161">
    <property type="entry name" value="RPB6/omega-like_sf"/>
</dbReference>
<comment type="function">
    <text evidence="11">Promotes RNA polymerase assembly. Latches the N- and C-terminal regions of the beta' subunit thereby facilitating its interaction with the beta and alpha subunits.</text>
</comment>
<dbReference type="Gene3D" id="3.90.940.10">
    <property type="match status" value="1"/>
</dbReference>
<dbReference type="InterPro" id="IPR006110">
    <property type="entry name" value="Pol_omega/Rpo6/RPB6"/>
</dbReference>
<dbReference type="GO" id="GO:0003677">
    <property type="term" value="F:DNA binding"/>
    <property type="evidence" value="ECO:0007669"/>
    <property type="project" value="UniProtKB-UniRule"/>
</dbReference>
<evidence type="ECO:0000256" key="12">
    <source>
        <dbReference type="SAM" id="MobiDB-lite"/>
    </source>
</evidence>
<proteinExistence type="inferred from homology"/>
<evidence type="ECO:0000256" key="11">
    <source>
        <dbReference type="HAMAP-Rule" id="MF_00366"/>
    </source>
</evidence>
<dbReference type="Pfam" id="PF01192">
    <property type="entry name" value="RNA_pol_Rpb6"/>
    <property type="match status" value="1"/>
</dbReference>
<comment type="catalytic activity">
    <reaction evidence="10 11">
        <text>RNA(n) + a ribonucleoside 5'-triphosphate = RNA(n+1) + diphosphate</text>
        <dbReference type="Rhea" id="RHEA:21248"/>
        <dbReference type="Rhea" id="RHEA-COMP:14527"/>
        <dbReference type="Rhea" id="RHEA-COMP:17342"/>
        <dbReference type="ChEBI" id="CHEBI:33019"/>
        <dbReference type="ChEBI" id="CHEBI:61557"/>
        <dbReference type="ChEBI" id="CHEBI:140395"/>
        <dbReference type="EC" id="2.7.7.6"/>
    </reaction>
</comment>
<dbReference type="PANTHER" id="PTHR34476">
    <property type="entry name" value="DNA-DIRECTED RNA POLYMERASE SUBUNIT OMEGA"/>
    <property type="match status" value="1"/>
</dbReference>
<name>A0A829Y643_9GAMM</name>
<sequence>MARITVEDSLHNIPNLFQLVLVAAKRARKLANGAEATVEWENDKPTVVALREIAAGHIGPEILEEAERAPQPELMPEPDMAGMSGELRAPHLGLGD</sequence>
<dbReference type="EC" id="2.7.7.6" evidence="2 11"/>
<evidence type="ECO:0000256" key="2">
    <source>
        <dbReference type="ARBA" id="ARBA00012418"/>
    </source>
</evidence>
<dbReference type="GO" id="GO:0000428">
    <property type="term" value="C:DNA-directed RNA polymerase complex"/>
    <property type="evidence" value="ECO:0007669"/>
    <property type="project" value="UniProtKB-KW"/>
</dbReference>
<comment type="similarity">
    <text evidence="1 11">Belongs to the RNA polymerase subunit omega family.</text>
</comment>
<evidence type="ECO:0000256" key="1">
    <source>
        <dbReference type="ARBA" id="ARBA00006711"/>
    </source>
</evidence>
<evidence type="ECO:0000256" key="9">
    <source>
        <dbReference type="ARBA" id="ARBA00030998"/>
    </source>
</evidence>
<dbReference type="Proteomes" id="UP000445000">
    <property type="component" value="Unassembled WGS sequence"/>
</dbReference>
<evidence type="ECO:0000313" key="14">
    <source>
        <dbReference type="Proteomes" id="UP000445000"/>
    </source>
</evidence>
<dbReference type="GO" id="GO:0006351">
    <property type="term" value="P:DNA-templated transcription"/>
    <property type="evidence" value="ECO:0007669"/>
    <property type="project" value="UniProtKB-UniRule"/>
</dbReference>
<comment type="caution">
    <text evidence="13">The sequence shown here is derived from an EMBL/GenBank/DDBJ whole genome shotgun (WGS) entry which is preliminary data.</text>
</comment>